<evidence type="ECO:0000256" key="1">
    <source>
        <dbReference type="ARBA" id="ARBA00004141"/>
    </source>
</evidence>
<evidence type="ECO:0000256" key="5">
    <source>
        <dbReference type="ARBA" id="ARBA00022989"/>
    </source>
</evidence>
<sequence>MISGRYRALAWASCVGMFIVLIAGSTVTTTESQLGCGHDFPLCNGKFVPAHTFESLVEYSHRFITGIVGLLIVATFIATLRLYRKHREAVMYATASLVLTIIQAVMGALAVVYSQSPPVLALHFGISLLAVASTALLVVWVRRMDRGYAQRAGEPVPRFIYNFVLFIAVYCYVVVYLGAFIRHTDSGGGCLGWPLCNGEFVPEINGATGIVFLHRIAGLLLFILIAMFYLIMKRVHSGRTSMRASAKWALVLVIVQILSGALLTATIGDEKKFVFTSLLHNVIVTGLFSVILDMGIQAWRTRGGRLGS</sequence>
<dbReference type="PANTHER" id="PTHR35457:SF1">
    <property type="entry name" value="HEME A SYNTHASE"/>
    <property type="match status" value="1"/>
</dbReference>
<dbReference type="GO" id="GO:0016020">
    <property type="term" value="C:membrane"/>
    <property type="evidence" value="ECO:0007669"/>
    <property type="project" value="UniProtKB-SubCell"/>
</dbReference>
<keyword evidence="4" id="KW-0479">Metal-binding</keyword>
<protein>
    <submittedName>
        <fullName evidence="13">Cytochrome Caa3 oxidase</fullName>
    </submittedName>
</protein>
<keyword evidence="7" id="KW-0408">Iron</keyword>
<feature type="transmembrane region" description="Helical" evidence="12">
    <location>
        <begin position="119"/>
        <end position="139"/>
    </location>
</feature>
<dbReference type="OrthoDB" id="9816428at2"/>
<keyword evidence="5 12" id="KW-1133">Transmembrane helix</keyword>
<feature type="transmembrane region" description="Helical" evidence="12">
    <location>
        <begin position="90"/>
        <end position="113"/>
    </location>
</feature>
<reference evidence="13 14" key="1">
    <citation type="journal article" date="2015" name="J. Biotechnol.">
        <title>Complete genome sequence of Paenibacillus beijingensis 7188(T) (=DSM 24997(T)), a novel rhizobacterium from jujube garden soil.</title>
        <authorList>
            <person name="Kwak Y."/>
            <person name="Shin J.H."/>
        </authorList>
    </citation>
    <scope>NUCLEOTIDE SEQUENCE [LARGE SCALE GENOMIC DNA]</scope>
    <source>
        <strain evidence="13 14">DSM 24997</strain>
    </source>
</reference>
<gene>
    <name evidence="13" type="ORF">VN24_15815</name>
</gene>
<dbReference type="GO" id="GO:0016491">
    <property type="term" value="F:oxidoreductase activity"/>
    <property type="evidence" value="ECO:0007669"/>
    <property type="project" value="UniProtKB-KW"/>
</dbReference>
<comment type="subcellular location">
    <subcellularLocation>
        <location evidence="1">Membrane</location>
        <topology evidence="1">Multi-pass membrane protein</topology>
    </subcellularLocation>
</comment>
<dbReference type="KEGG" id="pbj:VN24_15815"/>
<evidence type="ECO:0000256" key="8">
    <source>
        <dbReference type="ARBA" id="ARBA00023133"/>
    </source>
</evidence>
<dbReference type="EMBL" id="CP011058">
    <property type="protein sequence ID" value="AJY75752.1"/>
    <property type="molecule type" value="Genomic_DNA"/>
</dbReference>
<feature type="transmembrane region" description="Helical" evidence="12">
    <location>
        <begin position="273"/>
        <end position="292"/>
    </location>
</feature>
<keyword evidence="3 12" id="KW-0812">Transmembrane</keyword>
<organism evidence="13 14">
    <name type="scientific">Paenibacillus beijingensis</name>
    <dbReference type="NCBI Taxonomy" id="1126833"/>
    <lineage>
        <taxon>Bacteria</taxon>
        <taxon>Bacillati</taxon>
        <taxon>Bacillota</taxon>
        <taxon>Bacilli</taxon>
        <taxon>Bacillales</taxon>
        <taxon>Paenibacillaceae</taxon>
        <taxon>Paenibacillus</taxon>
    </lineage>
</organism>
<evidence type="ECO:0000256" key="2">
    <source>
        <dbReference type="ARBA" id="ARBA00022475"/>
    </source>
</evidence>
<proteinExistence type="predicted"/>
<dbReference type="Proteomes" id="UP000032633">
    <property type="component" value="Chromosome"/>
</dbReference>
<evidence type="ECO:0000256" key="4">
    <source>
        <dbReference type="ARBA" id="ARBA00022723"/>
    </source>
</evidence>
<dbReference type="RefSeq" id="WP_045671180.1">
    <property type="nucleotide sequence ID" value="NZ_CP011058.1"/>
</dbReference>
<keyword evidence="9 12" id="KW-0472">Membrane</keyword>
<keyword evidence="14" id="KW-1185">Reference proteome</keyword>
<dbReference type="PANTHER" id="PTHR35457">
    <property type="entry name" value="HEME A SYNTHASE"/>
    <property type="match status" value="1"/>
</dbReference>
<evidence type="ECO:0000256" key="11">
    <source>
        <dbReference type="ARBA" id="ARBA00023444"/>
    </source>
</evidence>
<evidence type="ECO:0000256" key="7">
    <source>
        <dbReference type="ARBA" id="ARBA00023004"/>
    </source>
</evidence>
<dbReference type="InterPro" id="IPR050450">
    <property type="entry name" value="COX15/CtaA_HemeA_synthase"/>
</dbReference>
<reference evidence="14" key="2">
    <citation type="submission" date="2015-03" db="EMBL/GenBank/DDBJ databases">
        <title>Genome sequence of Paenibacillus beijingensis strain DSM 24997T.</title>
        <authorList>
            <person name="Kwak Y."/>
            <person name="Shin J.-H."/>
        </authorList>
    </citation>
    <scope>NUCLEOTIDE SEQUENCE [LARGE SCALE GENOMIC DNA]</scope>
    <source>
        <strain evidence="14">DSM 24997</strain>
    </source>
</reference>
<dbReference type="GO" id="GO:0046872">
    <property type="term" value="F:metal ion binding"/>
    <property type="evidence" value="ECO:0007669"/>
    <property type="project" value="UniProtKB-KW"/>
</dbReference>
<feature type="transmembrane region" description="Helical" evidence="12">
    <location>
        <begin position="159"/>
        <end position="181"/>
    </location>
</feature>
<keyword evidence="2" id="KW-1003">Cell membrane</keyword>
<dbReference type="InterPro" id="IPR003780">
    <property type="entry name" value="COX15/CtaA_fam"/>
</dbReference>
<evidence type="ECO:0000256" key="12">
    <source>
        <dbReference type="SAM" id="Phobius"/>
    </source>
</evidence>
<comment type="pathway">
    <text evidence="11">Porphyrin-containing compound metabolism.</text>
</comment>
<evidence type="ECO:0000256" key="9">
    <source>
        <dbReference type="ARBA" id="ARBA00023136"/>
    </source>
</evidence>
<feature type="transmembrane region" description="Helical" evidence="12">
    <location>
        <begin position="212"/>
        <end position="232"/>
    </location>
</feature>
<keyword evidence="6" id="KW-0560">Oxidoreductase</keyword>
<dbReference type="STRING" id="1126833.VN24_15815"/>
<accession>A0A0D5NL80</accession>
<evidence type="ECO:0000256" key="10">
    <source>
        <dbReference type="ARBA" id="ARBA00023157"/>
    </source>
</evidence>
<name>A0A0D5NL80_9BACL</name>
<feature type="transmembrane region" description="Helical" evidence="12">
    <location>
        <begin position="63"/>
        <end position="83"/>
    </location>
</feature>
<feature type="transmembrane region" description="Helical" evidence="12">
    <location>
        <begin position="244"/>
        <end position="267"/>
    </location>
</feature>
<keyword evidence="10" id="KW-1015">Disulfide bond</keyword>
<evidence type="ECO:0000256" key="6">
    <source>
        <dbReference type="ARBA" id="ARBA00023002"/>
    </source>
</evidence>
<keyword evidence="8" id="KW-0350">Heme biosynthesis</keyword>
<evidence type="ECO:0000313" key="13">
    <source>
        <dbReference type="EMBL" id="AJY75752.1"/>
    </source>
</evidence>
<dbReference type="GO" id="GO:0006784">
    <property type="term" value="P:heme A biosynthetic process"/>
    <property type="evidence" value="ECO:0007669"/>
    <property type="project" value="InterPro"/>
</dbReference>
<dbReference type="AlphaFoldDB" id="A0A0D5NL80"/>
<dbReference type="PATRIC" id="fig|1126833.4.peg.3462"/>
<dbReference type="HOGENOM" id="CLU_041525_3_0_9"/>
<evidence type="ECO:0000256" key="3">
    <source>
        <dbReference type="ARBA" id="ARBA00022692"/>
    </source>
</evidence>
<dbReference type="Pfam" id="PF02628">
    <property type="entry name" value="COX15-CtaA"/>
    <property type="match status" value="1"/>
</dbReference>
<evidence type="ECO:0000313" key="14">
    <source>
        <dbReference type="Proteomes" id="UP000032633"/>
    </source>
</evidence>